<dbReference type="PANTHER" id="PTHR30619">
    <property type="entry name" value="DNA INTERNALIZATION/COMPETENCE PROTEIN COMEC/REC2"/>
    <property type="match status" value="1"/>
</dbReference>
<dbReference type="Pfam" id="PF00753">
    <property type="entry name" value="Lactamase_B"/>
    <property type="match status" value="1"/>
</dbReference>
<dbReference type="PANTHER" id="PTHR30619:SF7">
    <property type="entry name" value="BETA-LACTAMASE DOMAIN PROTEIN"/>
    <property type="match status" value="1"/>
</dbReference>
<dbReference type="AlphaFoldDB" id="A0A9X4AP71"/>
<keyword evidence="3" id="KW-1185">Reference proteome</keyword>
<evidence type="ECO:0000313" key="3">
    <source>
        <dbReference type="Proteomes" id="UP001145050"/>
    </source>
</evidence>
<feature type="domain" description="Metallo-beta-lactamase" evidence="1">
    <location>
        <begin position="62"/>
        <end position="253"/>
    </location>
</feature>
<dbReference type="InterPro" id="IPR035681">
    <property type="entry name" value="ComA-like_MBL"/>
</dbReference>
<evidence type="ECO:0000313" key="2">
    <source>
        <dbReference type="EMBL" id="MDC3425258.1"/>
    </source>
</evidence>
<evidence type="ECO:0000259" key="1">
    <source>
        <dbReference type="SMART" id="SM00849"/>
    </source>
</evidence>
<dbReference type="InterPro" id="IPR001279">
    <property type="entry name" value="Metallo-B-lactamas"/>
</dbReference>
<organism evidence="2 3">
    <name type="scientific">Terrihalobacillus insolitus</name>
    <dbReference type="NCBI Taxonomy" id="2950438"/>
    <lineage>
        <taxon>Bacteria</taxon>
        <taxon>Bacillati</taxon>
        <taxon>Bacillota</taxon>
        <taxon>Bacilli</taxon>
        <taxon>Bacillales</taxon>
        <taxon>Bacillaceae</taxon>
        <taxon>Terrihalobacillus</taxon>
    </lineage>
</organism>
<comment type="caution">
    <text evidence="2">The sequence shown here is derived from an EMBL/GenBank/DDBJ whole genome shotgun (WGS) entry which is preliminary data.</text>
</comment>
<gene>
    <name evidence="2" type="ORF">NC797_12165</name>
</gene>
<reference evidence="2" key="1">
    <citation type="submission" date="2022-06" db="EMBL/GenBank/DDBJ databases">
        <title>Aquibacillus sp. a new bacterium isolated from soil saline samples.</title>
        <authorList>
            <person name="Galisteo C."/>
            <person name="De La Haba R."/>
            <person name="Sanchez-Porro C."/>
            <person name="Ventosa A."/>
        </authorList>
    </citation>
    <scope>NUCLEOTIDE SEQUENCE</scope>
    <source>
        <strain evidence="2">3ASR75-11</strain>
    </source>
</reference>
<name>A0A9X4AP71_9BACI</name>
<dbReference type="RefSeq" id="WP_272437066.1">
    <property type="nucleotide sequence ID" value="NZ_JAMQKB010000012.1"/>
</dbReference>
<dbReference type="CDD" id="cd07731">
    <property type="entry name" value="ComA-like_MBL-fold"/>
    <property type="match status" value="1"/>
</dbReference>
<accession>A0A9X4AP71</accession>
<dbReference type="SUPFAM" id="SSF56281">
    <property type="entry name" value="Metallo-hydrolase/oxidoreductase"/>
    <property type="match status" value="1"/>
</dbReference>
<protein>
    <submittedName>
        <fullName evidence="2">MBL fold metallo-hydrolase</fullName>
    </submittedName>
</protein>
<dbReference type="InterPro" id="IPR036866">
    <property type="entry name" value="RibonucZ/Hydroxyglut_hydro"/>
</dbReference>
<dbReference type="Gene3D" id="3.60.15.10">
    <property type="entry name" value="Ribonuclease Z/Hydroxyacylglutathione hydrolase-like"/>
    <property type="match status" value="1"/>
</dbReference>
<dbReference type="EMBL" id="JAMQKB010000012">
    <property type="protein sequence ID" value="MDC3425258.1"/>
    <property type="molecule type" value="Genomic_DNA"/>
</dbReference>
<dbReference type="InterPro" id="IPR052159">
    <property type="entry name" value="Competence_DNA_uptake"/>
</dbReference>
<proteinExistence type="predicted"/>
<dbReference type="SMART" id="SM00849">
    <property type="entry name" value="Lactamase_B"/>
    <property type="match status" value="1"/>
</dbReference>
<dbReference type="Proteomes" id="UP001145050">
    <property type="component" value="Unassembled WGS sequence"/>
</dbReference>
<sequence length="316" mass="35507">MPNWRILLLVFILTFIIPQIPMSHATAESHVNSYQPWDFILNTKTSEPRNKEMKVHFIDVGQGDSILIETPNGKNMLIDGGAPSKGKDVVRYLKKEGITTIDLVVSTHPDVDHVGGLAHVLEELNVKKVLDSGKLHTTEMYYDYINQIKKHNIPVELAQEGQKIELDPKIDIKVLNDYRFMKTNNQASLVLSVKYGSIDFLLMGDVEIDQEQYLLDRYNLRSEIVKVGHHGSDSSSSFEFLQKVDPEAAILTYGPNNEFGHPVDRVIENLQQVGSTIYSTAKSGNIVITTDGNTYDVKVSGKSYITTDSKSNPFVR</sequence>